<name>A0A225AE31_TALAT</name>
<dbReference type="Proteomes" id="UP000214365">
    <property type="component" value="Unassembled WGS sequence"/>
</dbReference>
<keyword evidence="7 17" id="KW-0812">Transmembrane</keyword>
<dbReference type="GO" id="GO:0005739">
    <property type="term" value="C:mitochondrion"/>
    <property type="evidence" value="ECO:0007669"/>
    <property type="project" value="UniProtKB-SubCell"/>
</dbReference>
<reference evidence="20 21" key="1">
    <citation type="submission" date="2015-06" db="EMBL/GenBank/DDBJ databases">
        <title>Talaromyces atroroseus IBT 11181 draft genome.</title>
        <authorList>
            <person name="Rasmussen K.B."/>
            <person name="Rasmussen S."/>
            <person name="Petersen B."/>
            <person name="Sicheritz-Ponten T."/>
            <person name="Mortensen U.H."/>
            <person name="Thrane U."/>
        </authorList>
    </citation>
    <scope>NUCLEOTIDE SEQUENCE [LARGE SCALE GENOMIC DNA]</scope>
    <source>
        <strain evidence="20 21">IBT 11181</strain>
    </source>
</reference>
<feature type="transmembrane region" description="Helical" evidence="17">
    <location>
        <begin position="744"/>
        <end position="763"/>
    </location>
</feature>
<dbReference type="PROSITE" id="PS50830">
    <property type="entry name" value="TNASE_3"/>
    <property type="match status" value="1"/>
</dbReference>
<feature type="domain" description="TNase-like" evidence="18">
    <location>
        <begin position="1064"/>
        <end position="1231"/>
    </location>
</feature>
<dbReference type="GO" id="GO:0022857">
    <property type="term" value="F:transmembrane transporter activity"/>
    <property type="evidence" value="ECO:0007669"/>
    <property type="project" value="InterPro"/>
</dbReference>
<dbReference type="GO" id="GO:0046872">
    <property type="term" value="F:metal ion binding"/>
    <property type="evidence" value="ECO:0007669"/>
    <property type="project" value="UniProtKB-KW"/>
</dbReference>
<evidence type="ECO:0000256" key="12">
    <source>
        <dbReference type="ARBA" id="ARBA00022837"/>
    </source>
</evidence>
<feature type="compositionally biased region" description="Basic and acidic residues" evidence="16">
    <location>
        <begin position="963"/>
        <end position="976"/>
    </location>
</feature>
<organism evidence="20 21">
    <name type="scientific">Talaromyces atroroseus</name>
    <dbReference type="NCBI Taxonomy" id="1441469"/>
    <lineage>
        <taxon>Eukaryota</taxon>
        <taxon>Fungi</taxon>
        <taxon>Dikarya</taxon>
        <taxon>Ascomycota</taxon>
        <taxon>Pezizomycotina</taxon>
        <taxon>Eurotiomycetes</taxon>
        <taxon>Eurotiomycetidae</taxon>
        <taxon>Eurotiales</taxon>
        <taxon>Trichocomaceae</taxon>
        <taxon>Talaromyces</taxon>
        <taxon>Talaromyces sect. Trachyspermi</taxon>
    </lineage>
</organism>
<dbReference type="STRING" id="1441469.A0A225AE31"/>
<evidence type="ECO:0000259" key="18">
    <source>
        <dbReference type="PROSITE" id="PS50830"/>
    </source>
</evidence>
<feature type="transmembrane region" description="Helical" evidence="17">
    <location>
        <begin position="478"/>
        <end position="497"/>
    </location>
</feature>
<dbReference type="GO" id="GO:0016491">
    <property type="term" value="F:oxidoreductase activity"/>
    <property type="evidence" value="ECO:0007669"/>
    <property type="project" value="InterPro"/>
</dbReference>
<dbReference type="InterPro" id="IPR035437">
    <property type="entry name" value="SNase_OB-fold_sf"/>
</dbReference>
<feature type="region of interest" description="Disordered" evidence="16">
    <location>
        <begin position="963"/>
        <end position="1006"/>
    </location>
</feature>
<evidence type="ECO:0000259" key="19">
    <source>
        <dbReference type="PROSITE" id="PS50850"/>
    </source>
</evidence>
<feature type="transmembrane region" description="Helical" evidence="17">
    <location>
        <begin position="412"/>
        <end position="435"/>
    </location>
</feature>
<feature type="transmembrane region" description="Helical" evidence="17">
    <location>
        <begin position="640"/>
        <end position="658"/>
    </location>
</feature>
<dbReference type="Pfam" id="PF08240">
    <property type="entry name" value="ADH_N"/>
    <property type="match status" value="1"/>
</dbReference>
<dbReference type="InterPro" id="IPR036291">
    <property type="entry name" value="NAD(P)-bd_dom_sf"/>
</dbReference>
<evidence type="ECO:0000256" key="11">
    <source>
        <dbReference type="ARBA" id="ARBA00022801"/>
    </source>
</evidence>
<feature type="transmembrane region" description="Helical" evidence="17">
    <location>
        <begin position="447"/>
        <end position="466"/>
    </location>
</feature>
<feature type="region of interest" description="Disordered" evidence="16">
    <location>
        <begin position="906"/>
        <end position="925"/>
    </location>
</feature>
<feature type="transmembrane region" description="Helical" evidence="17">
    <location>
        <begin position="719"/>
        <end position="737"/>
    </location>
</feature>
<evidence type="ECO:0000256" key="7">
    <source>
        <dbReference type="ARBA" id="ARBA00022692"/>
    </source>
</evidence>
<dbReference type="SUPFAM" id="SSF103473">
    <property type="entry name" value="MFS general substrate transporter"/>
    <property type="match status" value="1"/>
</dbReference>
<dbReference type="Gene3D" id="2.40.50.90">
    <property type="match status" value="1"/>
</dbReference>
<dbReference type="SMART" id="SM00318">
    <property type="entry name" value="SNc"/>
    <property type="match status" value="1"/>
</dbReference>
<dbReference type="GO" id="GO:0004519">
    <property type="term" value="F:endonuclease activity"/>
    <property type="evidence" value="ECO:0007669"/>
    <property type="project" value="UniProtKB-KW"/>
</dbReference>
<dbReference type="PROSITE" id="PS50850">
    <property type="entry name" value="MFS"/>
    <property type="match status" value="1"/>
</dbReference>
<keyword evidence="21" id="KW-1185">Reference proteome</keyword>
<dbReference type="Gene3D" id="1.20.1250.20">
    <property type="entry name" value="MFS general substrate transporter like domains"/>
    <property type="match status" value="2"/>
</dbReference>
<evidence type="ECO:0000256" key="5">
    <source>
        <dbReference type="ARBA" id="ARBA00013404"/>
    </source>
</evidence>
<feature type="transmembrane region" description="Helical" evidence="17">
    <location>
        <begin position="856"/>
        <end position="873"/>
    </location>
</feature>
<dbReference type="Pfam" id="PF00565">
    <property type="entry name" value="SNase"/>
    <property type="match status" value="1"/>
</dbReference>
<keyword evidence="14" id="KW-0496">Mitochondrion</keyword>
<keyword evidence="9" id="KW-0479">Metal-binding</keyword>
<proteinExistence type="inferred from homology"/>
<dbReference type="OrthoDB" id="430293at2759"/>
<evidence type="ECO:0000256" key="6">
    <source>
        <dbReference type="ARBA" id="ARBA00014651"/>
    </source>
</evidence>
<dbReference type="FunFam" id="2.40.50.90:FF:000029">
    <property type="entry name" value="Probable endonuclease lcl3"/>
    <property type="match status" value="1"/>
</dbReference>
<feature type="transmembrane region" description="Helical" evidence="17">
    <location>
        <begin position="567"/>
        <end position="587"/>
    </location>
</feature>
<evidence type="ECO:0000256" key="8">
    <source>
        <dbReference type="ARBA" id="ARBA00022722"/>
    </source>
</evidence>
<evidence type="ECO:0000256" key="13">
    <source>
        <dbReference type="ARBA" id="ARBA00022989"/>
    </source>
</evidence>
<evidence type="ECO:0000313" key="21">
    <source>
        <dbReference type="Proteomes" id="UP000214365"/>
    </source>
</evidence>
<dbReference type="Gene3D" id="3.40.50.720">
    <property type="entry name" value="NAD(P)-binding Rossmann-like Domain"/>
    <property type="match status" value="1"/>
</dbReference>
<evidence type="ECO:0000256" key="14">
    <source>
        <dbReference type="ARBA" id="ARBA00023128"/>
    </source>
</evidence>
<accession>A0A225AE31</accession>
<dbReference type="InterPro" id="IPR011032">
    <property type="entry name" value="GroES-like_sf"/>
</dbReference>
<evidence type="ECO:0000256" key="1">
    <source>
        <dbReference type="ARBA" id="ARBA00004141"/>
    </source>
</evidence>
<keyword evidence="11" id="KW-0378">Hydrolase</keyword>
<feature type="transmembrane region" description="Helical" evidence="17">
    <location>
        <begin position="1025"/>
        <end position="1042"/>
    </location>
</feature>
<evidence type="ECO:0000256" key="9">
    <source>
        <dbReference type="ARBA" id="ARBA00022723"/>
    </source>
</evidence>
<dbReference type="InterPro" id="IPR020843">
    <property type="entry name" value="ER"/>
</dbReference>
<evidence type="ECO:0000256" key="10">
    <source>
        <dbReference type="ARBA" id="ARBA00022759"/>
    </source>
</evidence>
<feature type="transmembrane region" description="Helical" evidence="17">
    <location>
        <begin position="769"/>
        <end position="790"/>
    </location>
</feature>
<protein>
    <recommendedName>
        <fullName evidence="5">Probable endonuclease LCL3</fullName>
    </recommendedName>
    <alternativeName>
        <fullName evidence="6">Probable endonuclease lcl3</fullName>
    </alternativeName>
</protein>
<feature type="transmembrane region" description="Helical" evidence="17">
    <location>
        <begin position="503"/>
        <end position="524"/>
    </location>
</feature>
<keyword evidence="12" id="KW-0106">Calcium</keyword>
<dbReference type="SMART" id="SM00829">
    <property type="entry name" value="PKS_ER"/>
    <property type="match status" value="1"/>
</dbReference>
<dbReference type="InterPro" id="IPR011701">
    <property type="entry name" value="MFS"/>
</dbReference>
<feature type="domain" description="Major facilitator superfamily (MFS) profile" evidence="19">
    <location>
        <begin position="412"/>
        <end position="889"/>
    </location>
</feature>
<comment type="similarity">
    <text evidence="4">Belongs to the LCL3 family.</text>
</comment>
<comment type="subcellular location">
    <subcellularLocation>
        <location evidence="1">Membrane</location>
        <topology evidence="1">Multi-pass membrane protein</topology>
    </subcellularLocation>
    <subcellularLocation>
        <location evidence="2">Membrane</location>
        <topology evidence="2">Single-pass membrane protein</topology>
    </subcellularLocation>
    <subcellularLocation>
        <location evidence="3">Mitochondrion</location>
    </subcellularLocation>
</comment>
<comment type="caution">
    <text evidence="20">The sequence shown here is derived from an EMBL/GenBank/DDBJ whole genome shotgun (WGS) entry which is preliminary data.</text>
</comment>
<evidence type="ECO:0000313" key="20">
    <source>
        <dbReference type="EMBL" id="OKL59481.1"/>
    </source>
</evidence>
<sequence>MAAIPSTTSQWVIETSTGPSGLRLKHDVPLPPLGAHDVLVKIHAVAVNSRDTQVLDNTYLWGTTPGVVPLSDGAGSVLAIGEAVSRFKPGAHVAATFHRRWLSGELASLSQMSQIGAHFDGLLRQYAVFHEDDLVAAPSNCSFVQASTLPCAALTAWNALFCGHKSLKPGDAVLTQGSGGVSLFAIQFAKAAGATVIATTGQLGGERERQLRLLGANTVLSYRDADWGKQVKAATGGRGVDFIVEVSGAGEQSAAALKLNGQIVIIGGDGGSGGSIFDMRKTMGEVRRVTVGNRDQFEDMNRAIEANDIRPVVDEKIWTFEQAKEAFEYAQSGKMTGKQSCRVRSRDLINKSVFAARLQFSHEQPGDMANTTTITTPLEIENHADAIPLAPSARPAPAEGAANTTTLEAASIILVLTGVTFISVSGSGILTTALPHIASDINLDSNLIFWPASVYSLAAGCTLLAFGAVADIVGSKPMWLLGSGVSCLWILACGLARTGPEFIAFRAMLGLFVAMCLPTSISLVTTSFPPGPKRNIAFAVTGMGQPLGYAVGLVLGGVLTDTIGWRWAFYITAIINFFLFVASIFLLPSNTKASSFSTRRLLRQIDWVGVIILSVSLGLLSYVLAMITMNYSNMSDAQNIVLLIGSVALLPAFSFWVGRQERRGKAALIPNSLWKNVPFLAICVSMFFTWAAFNAFQYQSTLYFQDVQNLSPLQASIRFLPMAVVGVLTNSATAYLVTRVNVNVLLGISALITAVSPILMALANPAWAYWTAPFIAMMLSPLNGDVLWTVSSLVISRSFPGDSQALAGGVFNTISQLGNSVGLAITAAIAASVTDHKEQDGSSSSKEVLLLQGYRAAYWTIFAGMVLVLYQRAVLSTKLLFSYNISKSNALETLTWSIFSRERLPQRNSEEPEFTGRKPPRPRASQLPDLRAFLQRPPSHPALNGLKSGMGWWLWSPSGSRSDPEDTRNDSRHHPPDSNNSNYHHHNKTHEQLVPPPSTTSSKQATDWNSSLNAFDWSQFKEPRNLIPTLLLTGGILFVVHIHRRYLRRFPEATDIASSYFRQRSLLGRVTSVGDGDNFRIYHTPGGRLVGWGWLPWMKVPTSRKELKDRTVHIRLAGVDAPELAHFGRPAQPFAHEAHMWLTSYLLNRRVRAYVHRPDQYKRVIATVYVRRWLDFPPLRRRDVSYEMLKRGLATVYEAKSGAEFGSKEHELRYRQAEQQAKAWRQGLWKDFWRHGGVDFESPREYKTRMGLEKPLEISPKLPSTKKRPGFLASLLSNIFTSSRAKKQQ</sequence>
<feature type="transmembrane region" description="Helical" evidence="17">
    <location>
        <begin position="607"/>
        <end position="628"/>
    </location>
</feature>
<dbReference type="CDD" id="cd08276">
    <property type="entry name" value="MDR7"/>
    <property type="match status" value="1"/>
</dbReference>
<keyword evidence="10" id="KW-0255">Endonuclease</keyword>
<dbReference type="Pfam" id="PF00107">
    <property type="entry name" value="ADH_zinc_N"/>
    <property type="match status" value="1"/>
</dbReference>
<dbReference type="InterPro" id="IPR013149">
    <property type="entry name" value="ADH-like_C"/>
</dbReference>
<feature type="transmembrane region" description="Helical" evidence="17">
    <location>
        <begin position="536"/>
        <end position="555"/>
    </location>
</feature>
<dbReference type="PANTHER" id="PTHR42718">
    <property type="entry name" value="MAJOR FACILITATOR SUPERFAMILY MULTIDRUG TRANSPORTER MFSC"/>
    <property type="match status" value="1"/>
</dbReference>
<dbReference type="Gene3D" id="3.90.180.10">
    <property type="entry name" value="Medium-chain alcohol dehydrogenases, catalytic domain"/>
    <property type="match status" value="1"/>
</dbReference>
<keyword evidence="8" id="KW-0540">Nuclease</keyword>
<dbReference type="InterPro" id="IPR020846">
    <property type="entry name" value="MFS_dom"/>
</dbReference>
<evidence type="ECO:0000256" key="2">
    <source>
        <dbReference type="ARBA" id="ARBA00004167"/>
    </source>
</evidence>
<evidence type="ECO:0000256" key="3">
    <source>
        <dbReference type="ARBA" id="ARBA00004173"/>
    </source>
</evidence>
<evidence type="ECO:0000256" key="4">
    <source>
        <dbReference type="ARBA" id="ARBA00005435"/>
    </source>
</evidence>
<dbReference type="SUPFAM" id="SSF51735">
    <property type="entry name" value="NAD(P)-binding Rossmann-fold domains"/>
    <property type="match status" value="1"/>
</dbReference>
<dbReference type="InterPro" id="IPR016071">
    <property type="entry name" value="Staphylococal_nuclease_OB-fold"/>
</dbReference>
<evidence type="ECO:0000256" key="16">
    <source>
        <dbReference type="SAM" id="MobiDB-lite"/>
    </source>
</evidence>
<dbReference type="CDD" id="cd17476">
    <property type="entry name" value="MFS_Amf1_MDR_like"/>
    <property type="match status" value="1"/>
</dbReference>
<evidence type="ECO:0000256" key="17">
    <source>
        <dbReference type="SAM" id="Phobius"/>
    </source>
</evidence>
<dbReference type="GO" id="GO:0016020">
    <property type="term" value="C:membrane"/>
    <property type="evidence" value="ECO:0007669"/>
    <property type="project" value="UniProtKB-SubCell"/>
</dbReference>
<keyword evidence="13 17" id="KW-1133">Transmembrane helix</keyword>
<dbReference type="SUPFAM" id="SSF50129">
    <property type="entry name" value="GroES-like"/>
    <property type="match status" value="1"/>
</dbReference>
<dbReference type="GO" id="GO:0016787">
    <property type="term" value="F:hydrolase activity"/>
    <property type="evidence" value="ECO:0007669"/>
    <property type="project" value="UniProtKB-KW"/>
</dbReference>
<dbReference type="InterPro" id="IPR013154">
    <property type="entry name" value="ADH-like_N"/>
</dbReference>
<dbReference type="Pfam" id="PF07690">
    <property type="entry name" value="MFS_1"/>
    <property type="match status" value="1"/>
</dbReference>
<keyword evidence="15 17" id="KW-0472">Membrane</keyword>
<feature type="compositionally biased region" description="Basic and acidic residues" evidence="16">
    <location>
        <begin position="906"/>
        <end position="916"/>
    </location>
</feature>
<evidence type="ECO:0000256" key="15">
    <source>
        <dbReference type="ARBA" id="ARBA00023136"/>
    </source>
</evidence>
<dbReference type="InterPro" id="IPR036259">
    <property type="entry name" value="MFS_trans_sf"/>
</dbReference>
<gene>
    <name evidence="20" type="ORF">UA08_05257</name>
</gene>
<dbReference type="EMBL" id="LFMY01000007">
    <property type="protein sequence ID" value="OKL59481.1"/>
    <property type="molecule type" value="Genomic_DNA"/>
</dbReference>
<dbReference type="SUPFAM" id="SSF50199">
    <property type="entry name" value="Staphylococcal nuclease"/>
    <property type="match status" value="1"/>
</dbReference>
<dbReference type="PANTHER" id="PTHR42718:SF10">
    <property type="entry name" value="TRANSPORTER, PUTATIVE (AFU_ORTHOLOGUE AFUA_8G06760)-RELATED"/>
    <property type="match status" value="1"/>
</dbReference>
<dbReference type="RefSeq" id="XP_020119602.1">
    <property type="nucleotide sequence ID" value="XM_020267559.1"/>
</dbReference>
<feature type="transmembrane region" description="Helical" evidence="17">
    <location>
        <begin position="679"/>
        <end position="699"/>
    </location>
</feature>
<dbReference type="GeneID" id="31005013"/>